<feature type="transmembrane region" description="Helical" evidence="1">
    <location>
        <begin position="50"/>
        <end position="75"/>
    </location>
</feature>
<keyword evidence="1" id="KW-1133">Transmembrane helix</keyword>
<keyword evidence="1" id="KW-0472">Membrane</keyword>
<dbReference type="AlphaFoldDB" id="A0A182LTI2"/>
<dbReference type="Proteomes" id="UP000075883">
    <property type="component" value="Unassembled WGS sequence"/>
</dbReference>
<evidence type="ECO:0000256" key="1">
    <source>
        <dbReference type="SAM" id="Phobius"/>
    </source>
</evidence>
<accession>A0A182LTI2</accession>
<evidence type="ECO:0000313" key="2">
    <source>
        <dbReference type="EnsemblMetazoa" id="ACUA001578-PA"/>
    </source>
</evidence>
<sequence>MATHHEAYVRYSWTFRFICLALPLIIHLRASSALDYVHGKSSSVAMEPDISSAIFVISTSLAVSQMLAKLIPFYADEQQKITLKVETLLISLTMTLIVKALLFFVKDFASFRPYYLKALAISSTKKGLNYLRLVTVLRILHTVLLRLERYPKPIETVIESHESLDFKHP</sequence>
<name>A0A182LTI2_9DIPT</name>
<dbReference type="EnsemblMetazoa" id="ACUA001578-RA">
    <property type="protein sequence ID" value="ACUA001578-PA"/>
    <property type="gene ID" value="ACUA001578"/>
</dbReference>
<feature type="transmembrane region" description="Helical" evidence="1">
    <location>
        <begin position="87"/>
        <end position="109"/>
    </location>
</feature>
<reference evidence="3" key="1">
    <citation type="submission" date="2013-09" db="EMBL/GenBank/DDBJ databases">
        <title>The Genome Sequence of Anopheles culicifacies species A.</title>
        <authorList>
            <consortium name="The Broad Institute Genomics Platform"/>
            <person name="Neafsey D.E."/>
            <person name="Besansky N."/>
            <person name="Howell P."/>
            <person name="Walton C."/>
            <person name="Young S.K."/>
            <person name="Zeng Q."/>
            <person name="Gargeya S."/>
            <person name="Fitzgerald M."/>
            <person name="Haas B."/>
            <person name="Abouelleil A."/>
            <person name="Allen A.W."/>
            <person name="Alvarado L."/>
            <person name="Arachchi H.M."/>
            <person name="Berlin A.M."/>
            <person name="Chapman S.B."/>
            <person name="Gainer-Dewar J."/>
            <person name="Goldberg J."/>
            <person name="Griggs A."/>
            <person name="Gujja S."/>
            <person name="Hansen M."/>
            <person name="Howarth C."/>
            <person name="Imamovic A."/>
            <person name="Ireland A."/>
            <person name="Larimer J."/>
            <person name="McCowan C."/>
            <person name="Murphy C."/>
            <person name="Pearson M."/>
            <person name="Poon T.W."/>
            <person name="Priest M."/>
            <person name="Roberts A."/>
            <person name="Saif S."/>
            <person name="Shea T."/>
            <person name="Sisk P."/>
            <person name="Sykes S."/>
            <person name="Wortman J."/>
            <person name="Nusbaum C."/>
            <person name="Birren B."/>
        </authorList>
    </citation>
    <scope>NUCLEOTIDE SEQUENCE [LARGE SCALE GENOMIC DNA]</scope>
    <source>
        <strain evidence="3">A-37</strain>
    </source>
</reference>
<keyword evidence="1" id="KW-0812">Transmembrane</keyword>
<dbReference type="EMBL" id="AXCM01010589">
    <property type="status" value="NOT_ANNOTATED_CDS"/>
    <property type="molecule type" value="Genomic_DNA"/>
</dbReference>
<proteinExistence type="predicted"/>
<feature type="transmembrane region" description="Helical" evidence="1">
    <location>
        <begin position="12"/>
        <end position="30"/>
    </location>
</feature>
<dbReference type="VEuPathDB" id="VectorBase:ACUA001578"/>
<reference evidence="2" key="2">
    <citation type="submission" date="2020-05" db="UniProtKB">
        <authorList>
            <consortium name="EnsemblMetazoa"/>
        </authorList>
    </citation>
    <scope>IDENTIFICATION</scope>
    <source>
        <strain evidence="2">A-37</strain>
    </source>
</reference>
<keyword evidence="3" id="KW-1185">Reference proteome</keyword>
<evidence type="ECO:0000313" key="3">
    <source>
        <dbReference type="Proteomes" id="UP000075883"/>
    </source>
</evidence>
<organism evidence="2 3">
    <name type="scientific">Anopheles culicifacies</name>
    <dbReference type="NCBI Taxonomy" id="139723"/>
    <lineage>
        <taxon>Eukaryota</taxon>
        <taxon>Metazoa</taxon>
        <taxon>Ecdysozoa</taxon>
        <taxon>Arthropoda</taxon>
        <taxon>Hexapoda</taxon>
        <taxon>Insecta</taxon>
        <taxon>Pterygota</taxon>
        <taxon>Neoptera</taxon>
        <taxon>Endopterygota</taxon>
        <taxon>Diptera</taxon>
        <taxon>Nematocera</taxon>
        <taxon>Culicoidea</taxon>
        <taxon>Culicidae</taxon>
        <taxon>Anophelinae</taxon>
        <taxon>Anopheles</taxon>
        <taxon>culicifacies species complex</taxon>
    </lineage>
</organism>
<protein>
    <submittedName>
        <fullName evidence="2">Uncharacterized protein</fullName>
    </submittedName>
</protein>